<dbReference type="EMBL" id="MU277274">
    <property type="protein sequence ID" value="KAI0055984.1"/>
    <property type="molecule type" value="Genomic_DNA"/>
</dbReference>
<organism evidence="1 2">
    <name type="scientific">Artomyces pyxidatus</name>
    <dbReference type="NCBI Taxonomy" id="48021"/>
    <lineage>
        <taxon>Eukaryota</taxon>
        <taxon>Fungi</taxon>
        <taxon>Dikarya</taxon>
        <taxon>Basidiomycota</taxon>
        <taxon>Agaricomycotina</taxon>
        <taxon>Agaricomycetes</taxon>
        <taxon>Russulales</taxon>
        <taxon>Auriscalpiaceae</taxon>
        <taxon>Artomyces</taxon>
    </lineage>
</organism>
<sequence length="151" mass="17117">MRRTRVQESISGAAHHGSSQVMRHTSNDFTSRSGIHSQFSLEPSFRRCAPGLAQRSTESVDSQARIQLSFNIEVAQGKVRRRPKTMTPRMHCQFINPSDQIDSHRQAIFIMRREFMPIISSPYIHANNCFPSSWNVTPAEPEPESSSLSMS</sequence>
<reference evidence="1" key="1">
    <citation type="submission" date="2021-03" db="EMBL/GenBank/DDBJ databases">
        <authorList>
            <consortium name="DOE Joint Genome Institute"/>
            <person name="Ahrendt S."/>
            <person name="Looney B.P."/>
            <person name="Miyauchi S."/>
            <person name="Morin E."/>
            <person name="Drula E."/>
            <person name="Courty P.E."/>
            <person name="Chicoki N."/>
            <person name="Fauchery L."/>
            <person name="Kohler A."/>
            <person name="Kuo A."/>
            <person name="Labutti K."/>
            <person name="Pangilinan J."/>
            <person name="Lipzen A."/>
            <person name="Riley R."/>
            <person name="Andreopoulos W."/>
            <person name="He G."/>
            <person name="Johnson J."/>
            <person name="Barry K.W."/>
            <person name="Grigoriev I.V."/>
            <person name="Nagy L."/>
            <person name="Hibbett D."/>
            <person name="Henrissat B."/>
            <person name="Matheny P.B."/>
            <person name="Labbe J."/>
            <person name="Martin F."/>
        </authorList>
    </citation>
    <scope>NUCLEOTIDE SEQUENCE</scope>
    <source>
        <strain evidence="1">HHB10654</strain>
    </source>
</reference>
<name>A0ACB8SHH7_9AGAM</name>
<proteinExistence type="predicted"/>
<accession>A0ACB8SHH7</accession>
<reference evidence="1" key="2">
    <citation type="journal article" date="2022" name="New Phytol.">
        <title>Evolutionary transition to the ectomycorrhizal habit in the genomes of a hyperdiverse lineage of mushroom-forming fungi.</title>
        <authorList>
            <person name="Looney B."/>
            <person name="Miyauchi S."/>
            <person name="Morin E."/>
            <person name="Drula E."/>
            <person name="Courty P.E."/>
            <person name="Kohler A."/>
            <person name="Kuo A."/>
            <person name="LaButti K."/>
            <person name="Pangilinan J."/>
            <person name="Lipzen A."/>
            <person name="Riley R."/>
            <person name="Andreopoulos W."/>
            <person name="He G."/>
            <person name="Johnson J."/>
            <person name="Nolan M."/>
            <person name="Tritt A."/>
            <person name="Barry K.W."/>
            <person name="Grigoriev I.V."/>
            <person name="Nagy L.G."/>
            <person name="Hibbett D."/>
            <person name="Henrissat B."/>
            <person name="Matheny P.B."/>
            <person name="Labbe J."/>
            <person name="Martin F.M."/>
        </authorList>
    </citation>
    <scope>NUCLEOTIDE SEQUENCE</scope>
    <source>
        <strain evidence="1">HHB10654</strain>
    </source>
</reference>
<evidence type="ECO:0000313" key="1">
    <source>
        <dbReference type="EMBL" id="KAI0055984.1"/>
    </source>
</evidence>
<comment type="caution">
    <text evidence="1">The sequence shown here is derived from an EMBL/GenBank/DDBJ whole genome shotgun (WGS) entry which is preliminary data.</text>
</comment>
<protein>
    <submittedName>
        <fullName evidence="1">Uncharacterized protein</fullName>
    </submittedName>
</protein>
<gene>
    <name evidence="1" type="ORF">BV25DRAFT_1832753</name>
</gene>
<dbReference type="Proteomes" id="UP000814140">
    <property type="component" value="Unassembled WGS sequence"/>
</dbReference>
<keyword evidence="2" id="KW-1185">Reference proteome</keyword>
<evidence type="ECO:0000313" key="2">
    <source>
        <dbReference type="Proteomes" id="UP000814140"/>
    </source>
</evidence>